<evidence type="ECO:0000313" key="10">
    <source>
        <dbReference type="Proteomes" id="UP000273998"/>
    </source>
</evidence>
<dbReference type="EMBL" id="NSIW01000019">
    <property type="protein sequence ID" value="PZD55605.1"/>
    <property type="molecule type" value="Genomic_DNA"/>
</dbReference>
<evidence type="ECO:0000313" key="8">
    <source>
        <dbReference type="EMBL" id="RSI59978.1"/>
    </source>
</evidence>
<proteinExistence type="predicted"/>
<dbReference type="PANTHER" id="PTHR43077">
    <property type="entry name" value="TRANSPORT PERMEASE YVFS-RELATED"/>
    <property type="match status" value="1"/>
</dbReference>
<feature type="domain" description="ABC-2 type transporter transmembrane" evidence="6">
    <location>
        <begin position="2"/>
        <end position="205"/>
    </location>
</feature>
<keyword evidence="4 5" id="KW-0472">Membrane</keyword>
<dbReference type="Proteomes" id="UP000273998">
    <property type="component" value="Unassembled WGS sequence"/>
</dbReference>
<feature type="transmembrane region" description="Helical" evidence="5">
    <location>
        <begin position="48"/>
        <end position="73"/>
    </location>
</feature>
<evidence type="ECO:0000313" key="7">
    <source>
        <dbReference type="EMBL" id="PZD55605.1"/>
    </source>
</evidence>
<organism evidence="7 9">
    <name type="scientific">Streptococcus salivarius</name>
    <dbReference type="NCBI Taxonomy" id="1304"/>
    <lineage>
        <taxon>Bacteria</taxon>
        <taxon>Bacillati</taxon>
        <taxon>Bacillota</taxon>
        <taxon>Bacilli</taxon>
        <taxon>Lactobacillales</taxon>
        <taxon>Streptococcaceae</taxon>
        <taxon>Streptococcus</taxon>
    </lineage>
</organism>
<protein>
    <submittedName>
        <fullName evidence="7">ABC transporter permease</fullName>
    </submittedName>
    <submittedName>
        <fullName evidence="8">ABC-2 family transporter protein</fullName>
    </submittedName>
</protein>
<dbReference type="Pfam" id="PF01061">
    <property type="entry name" value="ABC2_membrane"/>
    <property type="match status" value="1"/>
</dbReference>
<dbReference type="RefSeq" id="WP_022496329.1">
    <property type="nucleotide sequence ID" value="NZ_JADNKM010000009.1"/>
</dbReference>
<comment type="subcellular location">
    <subcellularLocation>
        <location evidence="1">Membrane</location>
        <topology evidence="1">Multi-pass membrane protein</topology>
    </subcellularLocation>
</comment>
<dbReference type="Proteomes" id="UP000248776">
    <property type="component" value="Unassembled WGS sequence"/>
</dbReference>
<gene>
    <name evidence="7" type="ORF">CKU37_10435</name>
    <name evidence="8" type="ORF">D8867_00025</name>
</gene>
<evidence type="ECO:0000313" key="9">
    <source>
        <dbReference type="Proteomes" id="UP000248776"/>
    </source>
</evidence>
<evidence type="ECO:0000259" key="6">
    <source>
        <dbReference type="Pfam" id="PF01061"/>
    </source>
</evidence>
<evidence type="ECO:0000256" key="4">
    <source>
        <dbReference type="ARBA" id="ARBA00023136"/>
    </source>
</evidence>
<dbReference type="GO" id="GO:0140359">
    <property type="term" value="F:ABC-type transporter activity"/>
    <property type="evidence" value="ECO:0007669"/>
    <property type="project" value="InterPro"/>
</dbReference>
<evidence type="ECO:0000256" key="2">
    <source>
        <dbReference type="ARBA" id="ARBA00022692"/>
    </source>
</evidence>
<keyword evidence="2 5" id="KW-0812">Transmembrane</keyword>
<dbReference type="EMBL" id="RJNF01000001">
    <property type="protein sequence ID" value="RSI59978.1"/>
    <property type="molecule type" value="Genomic_DNA"/>
</dbReference>
<dbReference type="InterPro" id="IPR013525">
    <property type="entry name" value="ABC2_TM"/>
</dbReference>
<feature type="transmembrane region" description="Helical" evidence="5">
    <location>
        <begin position="103"/>
        <end position="121"/>
    </location>
</feature>
<reference evidence="7 9" key="1">
    <citation type="submission" date="2017-08" db="EMBL/GenBank/DDBJ databases">
        <title>Streptococcus salivarius strain HS0302 Genome.</title>
        <authorList>
            <person name="Smith J."/>
            <person name="Deng P."/>
            <person name="Geng M."/>
        </authorList>
    </citation>
    <scope>NUCLEOTIDE SEQUENCE [LARGE SCALE GENOMIC DNA]</scope>
    <source>
        <strain evidence="7 9">HS0302</strain>
    </source>
</reference>
<feature type="transmembrane region" description="Helical" evidence="5">
    <location>
        <begin position="160"/>
        <end position="180"/>
    </location>
</feature>
<evidence type="ECO:0000256" key="1">
    <source>
        <dbReference type="ARBA" id="ARBA00004141"/>
    </source>
</evidence>
<comment type="caution">
    <text evidence="7">The sequence shown here is derived from an EMBL/GenBank/DDBJ whole genome shotgun (WGS) entry which is preliminary data.</text>
</comment>
<keyword evidence="3 5" id="KW-1133">Transmembrane helix</keyword>
<dbReference type="InterPro" id="IPR000412">
    <property type="entry name" value="ABC_2_transport"/>
</dbReference>
<dbReference type="AlphaFoldDB" id="A0A2W1I9K7"/>
<dbReference type="PIRSF" id="PIRSF006648">
    <property type="entry name" value="DrrB"/>
    <property type="match status" value="1"/>
</dbReference>
<feature type="transmembrane region" description="Helical" evidence="5">
    <location>
        <begin position="214"/>
        <end position="236"/>
    </location>
</feature>
<dbReference type="InterPro" id="IPR051328">
    <property type="entry name" value="T7SS_ABC-Transporter"/>
</dbReference>
<name>A0A2W1I9K7_STRSL</name>
<feature type="transmembrane region" description="Helical" evidence="5">
    <location>
        <begin position="16"/>
        <end position="36"/>
    </location>
</feature>
<feature type="transmembrane region" description="Helical" evidence="5">
    <location>
        <begin position="133"/>
        <end position="153"/>
    </location>
</feature>
<sequence>MKALLKIEWIKTWRSWPVFIMSIGMPVGFFLLYSGMEMSPDPESQKAFILSYMLTMTGFSMSSFGFFTFPYMLREDQTDHWLTYIEHSKISIQSYYLSKIFRVLMNFMVAILVTFCVGAFVRDVKMPLSHWLGSGALLLLSSLVFLSFGLLLAQIKSQQIMAIVGNIVFLGLAIIGGSWMPVTMFPKWVQHISEWTPIYHINQLVVNFAKKGEFSWKSLIFILVYATITTGLALFIKSYRESDHV</sequence>
<dbReference type="GO" id="GO:0043190">
    <property type="term" value="C:ATP-binding cassette (ABC) transporter complex"/>
    <property type="evidence" value="ECO:0007669"/>
    <property type="project" value="InterPro"/>
</dbReference>
<accession>A0A2W1I9K7</accession>
<evidence type="ECO:0000256" key="5">
    <source>
        <dbReference type="SAM" id="Phobius"/>
    </source>
</evidence>
<dbReference type="PANTHER" id="PTHR43077:SF11">
    <property type="entry name" value="TRANSPORT PERMEASE YVFS-RELATED"/>
    <property type="match status" value="1"/>
</dbReference>
<evidence type="ECO:0000256" key="3">
    <source>
        <dbReference type="ARBA" id="ARBA00022989"/>
    </source>
</evidence>
<reference evidence="8 10" key="2">
    <citation type="submission" date="2018-11" db="EMBL/GenBank/DDBJ databases">
        <title>Species Designations Belie Phenotypic and Genotypic Heterogeneity in Oral Streptococci.</title>
        <authorList>
            <person name="Velsko I."/>
        </authorList>
    </citation>
    <scope>NUCLEOTIDE SEQUENCE [LARGE SCALE GENOMIC DNA]</scope>
    <source>
        <strain evidence="8 10">BCC42</strain>
    </source>
</reference>